<evidence type="ECO:0000313" key="3">
    <source>
        <dbReference type="Proteomes" id="UP000235388"/>
    </source>
</evidence>
<dbReference type="Proteomes" id="UP000235388">
    <property type="component" value="Unassembled WGS sequence"/>
</dbReference>
<sequence>MGSYGYLLGNEGSAYYVGHQTIKDLLAFVDRHQEPRKASNKIRSEEDDLQIDRSANLMAAVYSIPSEHERKLKIAELSRLVMRAAFGAQQDTFAHDPRARRRSTERTGEQGEQKEDVQILIITNLQNGSAKTRQRSAVSCLKVNFPPRFHESSLQLFTAPIDTRMTAIYCPKLSKSWKEQLQLAGEKEKMRMIRNEHEDGRNAQSVLNNHGIKPDSIIQRPF</sequence>
<dbReference type="Gene3D" id="3.30.420.40">
    <property type="match status" value="1"/>
</dbReference>
<proteinExistence type="predicted"/>
<evidence type="ECO:0000313" key="2">
    <source>
        <dbReference type="EMBL" id="PLW37043.1"/>
    </source>
</evidence>
<evidence type="ECO:0000256" key="1">
    <source>
        <dbReference type="SAM" id="MobiDB-lite"/>
    </source>
</evidence>
<dbReference type="InterPro" id="IPR052519">
    <property type="entry name" value="Euk-type_GlcNAc_Kinase"/>
</dbReference>
<reference evidence="2 3" key="1">
    <citation type="submission" date="2017-11" db="EMBL/GenBank/DDBJ databases">
        <title>De novo assembly and phasing of dikaryotic genomes from two isolates of Puccinia coronata f. sp. avenae, the causal agent of oat crown rust.</title>
        <authorList>
            <person name="Miller M.E."/>
            <person name="Zhang Y."/>
            <person name="Omidvar V."/>
            <person name="Sperschneider J."/>
            <person name="Schwessinger B."/>
            <person name="Raley C."/>
            <person name="Palmer J.M."/>
            <person name="Garnica D."/>
            <person name="Upadhyaya N."/>
            <person name="Rathjen J."/>
            <person name="Taylor J.M."/>
            <person name="Park R.F."/>
            <person name="Dodds P.N."/>
            <person name="Hirsch C.D."/>
            <person name="Kianian S.F."/>
            <person name="Figueroa M."/>
        </authorList>
    </citation>
    <scope>NUCLEOTIDE SEQUENCE [LARGE SCALE GENOMIC DNA]</scope>
    <source>
        <strain evidence="2">12NC29</strain>
    </source>
</reference>
<comment type="caution">
    <text evidence="2">The sequence shown here is derived from an EMBL/GenBank/DDBJ whole genome shotgun (WGS) entry which is preliminary data.</text>
</comment>
<feature type="region of interest" description="Disordered" evidence="1">
    <location>
        <begin position="198"/>
        <end position="222"/>
    </location>
</feature>
<dbReference type="EMBL" id="PGCJ01000229">
    <property type="protein sequence ID" value="PLW37043.1"/>
    <property type="molecule type" value="Genomic_DNA"/>
</dbReference>
<feature type="compositionally biased region" description="Basic and acidic residues" evidence="1">
    <location>
        <begin position="93"/>
        <end position="114"/>
    </location>
</feature>
<dbReference type="AlphaFoldDB" id="A0A2N5UH17"/>
<gene>
    <name evidence="2" type="ORF">PCANC_16299</name>
</gene>
<accession>A0A2N5UH17</accession>
<dbReference type="SUPFAM" id="SSF53067">
    <property type="entry name" value="Actin-like ATPase domain"/>
    <property type="match status" value="1"/>
</dbReference>
<dbReference type="PANTHER" id="PTHR43190">
    <property type="entry name" value="N-ACETYL-D-GLUCOSAMINE KINASE"/>
    <property type="match status" value="1"/>
</dbReference>
<organism evidence="2 3">
    <name type="scientific">Puccinia coronata f. sp. avenae</name>
    <dbReference type="NCBI Taxonomy" id="200324"/>
    <lineage>
        <taxon>Eukaryota</taxon>
        <taxon>Fungi</taxon>
        <taxon>Dikarya</taxon>
        <taxon>Basidiomycota</taxon>
        <taxon>Pucciniomycotina</taxon>
        <taxon>Pucciniomycetes</taxon>
        <taxon>Pucciniales</taxon>
        <taxon>Pucciniaceae</taxon>
        <taxon>Puccinia</taxon>
    </lineage>
</organism>
<dbReference type="STRING" id="200324.A0A2N5UH17"/>
<dbReference type="OrthoDB" id="311172at2759"/>
<dbReference type="PANTHER" id="PTHR43190:SF3">
    <property type="entry name" value="N-ACETYL-D-GLUCOSAMINE KINASE"/>
    <property type="match status" value="1"/>
</dbReference>
<name>A0A2N5UH17_9BASI</name>
<protein>
    <submittedName>
        <fullName evidence="2">Uncharacterized protein</fullName>
    </submittedName>
</protein>
<keyword evidence="3" id="KW-1185">Reference proteome</keyword>
<dbReference type="InterPro" id="IPR043129">
    <property type="entry name" value="ATPase_NBD"/>
</dbReference>
<feature type="region of interest" description="Disordered" evidence="1">
    <location>
        <begin position="92"/>
        <end position="114"/>
    </location>
</feature>